<comment type="caution">
    <text evidence="1">The sequence shown here is derived from an EMBL/GenBank/DDBJ whole genome shotgun (WGS) entry which is preliminary data.</text>
</comment>
<evidence type="ECO:0000313" key="2">
    <source>
        <dbReference type="Proteomes" id="UP000235392"/>
    </source>
</evidence>
<sequence>MQTEKRECSDTHKPLPLGLVNRSFYELCSPFNWGELDLIFQDAPCLELLIQQLLPRQANQVKSIAIGLHHDSDELFPAKQLRQILEICTNLTKLSVRLESARLNEHGNFIIDPWHPISRLLDPISQLSNLTHLTLLNYNNNCVLLDEEFVVKIIKRMVHLVYIRLDRVDATNATCDFCDCEASNQPNLSPLAVHLASLSSLKFIYFTAMPCFDSGWSKIKWKALSSPFNTKTLCVQRILNATYFVYPI</sequence>
<evidence type="ECO:0008006" key="3">
    <source>
        <dbReference type="Google" id="ProtNLM"/>
    </source>
</evidence>
<evidence type="ECO:0000313" key="1">
    <source>
        <dbReference type="EMBL" id="PLW47796.1"/>
    </source>
</evidence>
<dbReference type="EMBL" id="PGCI01000028">
    <property type="protein sequence ID" value="PLW47796.1"/>
    <property type="molecule type" value="Genomic_DNA"/>
</dbReference>
<organism evidence="1 2">
    <name type="scientific">Puccinia coronata f. sp. avenae</name>
    <dbReference type="NCBI Taxonomy" id="200324"/>
    <lineage>
        <taxon>Eukaryota</taxon>
        <taxon>Fungi</taxon>
        <taxon>Dikarya</taxon>
        <taxon>Basidiomycota</taxon>
        <taxon>Pucciniomycotina</taxon>
        <taxon>Pucciniomycetes</taxon>
        <taxon>Pucciniales</taxon>
        <taxon>Pucciniaceae</taxon>
        <taxon>Puccinia</taxon>
    </lineage>
</organism>
<dbReference type="AlphaFoldDB" id="A0A2N5VCY8"/>
<accession>A0A2N5VCY8</accession>
<protein>
    <recommendedName>
        <fullName evidence="3">F-box domain-containing protein</fullName>
    </recommendedName>
</protein>
<proteinExistence type="predicted"/>
<dbReference type="Proteomes" id="UP000235392">
    <property type="component" value="Unassembled WGS sequence"/>
</dbReference>
<name>A0A2N5VCY8_9BASI</name>
<gene>
    <name evidence="1" type="ORF">PCASD_04368</name>
</gene>
<reference evidence="1 2" key="1">
    <citation type="submission" date="2017-11" db="EMBL/GenBank/DDBJ databases">
        <title>De novo assembly and phasing of dikaryotic genomes from two isolates of Puccinia coronata f. sp. avenae, the causal agent of oat crown rust.</title>
        <authorList>
            <person name="Miller M.E."/>
            <person name="Zhang Y."/>
            <person name="Omidvar V."/>
            <person name="Sperschneider J."/>
            <person name="Schwessinger B."/>
            <person name="Raley C."/>
            <person name="Palmer J.M."/>
            <person name="Garnica D."/>
            <person name="Upadhyaya N."/>
            <person name="Rathjen J."/>
            <person name="Taylor J.M."/>
            <person name="Park R.F."/>
            <person name="Dodds P.N."/>
            <person name="Hirsch C.D."/>
            <person name="Kianian S.F."/>
            <person name="Figueroa M."/>
        </authorList>
    </citation>
    <scope>NUCLEOTIDE SEQUENCE [LARGE SCALE GENOMIC DNA]</scope>
    <source>
        <strain evidence="1">12SD80</strain>
    </source>
</reference>